<name>A0A290ZDX9_9PSEU</name>
<dbReference type="AlphaFoldDB" id="A0A290ZDX9"/>
<accession>A0A290ZDX9</accession>
<protein>
    <submittedName>
        <fullName evidence="2">Mycothiol system anti-sigma-R factor</fullName>
    </submittedName>
</protein>
<dbReference type="KEGG" id="apre:CNX65_30995"/>
<evidence type="ECO:0000259" key="1">
    <source>
        <dbReference type="Pfam" id="PF13490"/>
    </source>
</evidence>
<organism evidence="2 3">
    <name type="scientific">Actinosynnema pretiosum</name>
    <dbReference type="NCBI Taxonomy" id="42197"/>
    <lineage>
        <taxon>Bacteria</taxon>
        <taxon>Bacillati</taxon>
        <taxon>Actinomycetota</taxon>
        <taxon>Actinomycetes</taxon>
        <taxon>Pseudonocardiales</taxon>
        <taxon>Pseudonocardiaceae</taxon>
        <taxon>Actinosynnema</taxon>
    </lineage>
</organism>
<sequence>MSCGEHHETNCSEVLSEVWLFLDQECDQARRELLATHLDECHPCLEEYGLEEHLKALLARKCGGDLAPDELKARLRARIRETVTVRESTVRETTASHEGADGVVTEVRRVDVEVTTATTTVPGAPRASAD</sequence>
<feature type="domain" description="Putative zinc-finger" evidence="1">
    <location>
        <begin position="11"/>
        <end position="44"/>
    </location>
</feature>
<dbReference type="RefSeq" id="WP_096496900.1">
    <property type="nucleotide sequence ID" value="NZ_CP023445.1"/>
</dbReference>
<dbReference type="EMBL" id="CP023445">
    <property type="protein sequence ID" value="ATE57174.1"/>
    <property type="molecule type" value="Genomic_DNA"/>
</dbReference>
<evidence type="ECO:0000313" key="3">
    <source>
        <dbReference type="Proteomes" id="UP000218505"/>
    </source>
</evidence>
<reference evidence="2" key="1">
    <citation type="submission" date="2017-09" db="EMBL/GenBank/DDBJ databases">
        <title>Complete Genome Sequence of ansamitocin-producing Bacterium Actinosynnema pretiosum X47.</title>
        <authorList>
            <person name="Cao G."/>
            <person name="Zong G."/>
            <person name="Zhong C."/>
            <person name="Fu J."/>
        </authorList>
    </citation>
    <scope>NUCLEOTIDE SEQUENCE [LARGE SCALE GENOMIC DNA]</scope>
    <source>
        <strain evidence="2">X47</strain>
    </source>
</reference>
<dbReference type="NCBIfam" id="TIGR03988">
    <property type="entry name" value="antisig_RsrA"/>
    <property type="match status" value="1"/>
</dbReference>
<proteinExistence type="predicted"/>
<gene>
    <name evidence="2" type="primary">rsrA</name>
    <name evidence="2" type="ORF">CNX65_30995</name>
</gene>
<evidence type="ECO:0000313" key="2">
    <source>
        <dbReference type="EMBL" id="ATE57174.1"/>
    </source>
</evidence>
<keyword evidence="3" id="KW-1185">Reference proteome</keyword>
<dbReference type="InterPro" id="IPR027383">
    <property type="entry name" value="Znf_put"/>
</dbReference>
<dbReference type="Proteomes" id="UP000218505">
    <property type="component" value="Chromosome"/>
</dbReference>
<dbReference type="InterPro" id="IPR024020">
    <property type="entry name" value="Anit_sigma_mycothiol_RsrA"/>
</dbReference>
<dbReference type="Pfam" id="PF13490">
    <property type="entry name" value="zf-HC2"/>
    <property type="match status" value="1"/>
</dbReference>